<feature type="region of interest" description="Disordered" evidence="1">
    <location>
        <begin position="52"/>
        <end position="96"/>
    </location>
</feature>
<dbReference type="Gene3D" id="3.30.70.270">
    <property type="match status" value="1"/>
</dbReference>
<proteinExistence type="predicted"/>
<dbReference type="Gene3D" id="3.10.10.10">
    <property type="entry name" value="HIV Type 1 Reverse Transcriptase, subunit A, domain 1"/>
    <property type="match status" value="1"/>
</dbReference>
<reference evidence="3" key="1">
    <citation type="submission" date="2020-09" db="EMBL/GenBank/DDBJ databases">
        <title>Comparative genome analyses of four rice-infecting Rhizoctonia solani isolates reveal extensive enrichment of homogalacturonan modification genes.</title>
        <authorList>
            <person name="Lee D.-Y."/>
            <person name="Jeon J."/>
            <person name="Kim K.-T."/>
            <person name="Cheong K."/>
            <person name="Song H."/>
            <person name="Choi G."/>
            <person name="Ko J."/>
            <person name="Opiyo S.O."/>
            <person name="Zuo S."/>
            <person name="Madhav S."/>
            <person name="Lee Y.-H."/>
            <person name="Wang G.-L."/>
        </authorList>
    </citation>
    <scope>NUCLEOTIDE SEQUENCE</scope>
    <source>
        <strain evidence="3">AG1-IA YN-7</strain>
    </source>
</reference>
<dbReference type="SUPFAM" id="SSF56672">
    <property type="entry name" value="DNA/RNA polymerases"/>
    <property type="match status" value="1"/>
</dbReference>
<dbReference type="InterPro" id="IPR043128">
    <property type="entry name" value="Rev_trsase/Diguanyl_cyclase"/>
</dbReference>
<evidence type="ECO:0000256" key="1">
    <source>
        <dbReference type="SAM" id="MobiDB-lite"/>
    </source>
</evidence>
<dbReference type="AlphaFoldDB" id="A0A8H7H4Y7"/>
<evidence type="ECO:0000313" key="4">
    <source>
        <dbReference type="Proteomes" id="UP000650582"/>
    </source>
</evidence>
<dbReference type="Proteomes" id="UP000650582">
    <property type="component" value="Unassembled WGS sequence"/>
</dbReference>
<sequence length="1112" mass="123233">MAPRTKPRPRCDGCITRGRTSKCNRKSPCSMCVNKDTVHLCQYSAGSPLILPRVAPPSPPASPTPAPRHHSTRGIRRPIDRDTPSDCPAPPRSFLAPPPLVPAVGSPPDPTHPVDITPSQDLIPGTGPAHTHSSEIQHLRARLAALERQDIDILDHTQDPSKSQRPLPFTPSAITYGPSPTRPLPHLSSLHIRAFLHPHAQTCITRPLRATPSFSALTSHAILALFPHAYTSILTTPALFAPNTFLDAHSTLTPSCTLATPTLPHPATLLRGILFYFTFMLFFFTIDHSCPTYVHFISSTYIYTLYTPYALRSHISLVLVFRWAVIPGKQAPARQALIPPIIIQIFKSGLRKYVPMPMLTTCYRQLNSDSSRSDLDVIKWNSRGQALVKDAANLSDAGKLFMSPDDWVDGWKTWLWLAEKYQPDVAPAWHNHFAIVFYDPSFHSDFNLWLRYNIMVRKRWIDEDFDPGTFQEGIYKMVDRDLAMAARGSVSQPAPGDSGPPSSHHNQTTCFRTWGPVPGANNSYPYGPSKKSNRFHPYKSATTSHTPLSSVPSGKPNKCMCCGSTSHPPWACQATTRVNAWHSCLEGLKLLHIFSDVPAGLTHGFRLGASRALSSTSTPPNHKSAQDSPSIIDSHISKELALGCYSGPFSHTSLFNLIGHFRSAPLGLVSKPSSPGEFRMVQDFSFSHSKGQNNSVNSEIDVDKFPCIWGFFDNVVQVLLDLPEGSSAATFDVDAAYRCIPIHPDDQPSTIISWRNQLYIDHCAPFGAASSNGLFARCGNAMLMILEASLGCRVVKWVDDYVIIRPPHGFPGGNTIEQDVYNVALPLGWPWKPSKTKCFASLFIFLGFKWSIPTREVSIPPEKRHKFLGKISEWLNADKVSLKSTQQLVGSLVHCTNVVCDGRAWLAGLIHFSATFPHARQFRFIVRPKPTLATQDTLWWQARLSANVCCRTFSPPPPAYPHKFFMDASTSFGIAIIVNNHWTAWRLMQGWKSNGRNIGWAKILALEMTLESAIAFGICDSLLRFRSDNQGVVFAMAASRLRNLEQNNAIKRIFARSAQFGLRIHTSYIASEDNPADPPSRGIPIHTIPRCLWPTPVPAHLSAFLAFAPLSS</sequence>
<protein>
    <recommendedName>
        <fullName evidence="2">Reverse transcriptase domain-containing protein</fullName>
    </recommendedName>
</protein>
<accession>A0A8H7H4Y7</accession>
<dbReference type="EMBL" id="JACYCC010000090">
    <property type="protein sequence ID" value="KAF8675630.1"/>
    <property type="molecule type" value="Genomic_DNA"/>
</dbReference>
<feature type="compositionally biased region" description="Polar residues" evidence="1">
    <location>
        <begin position="500"/>
        <end position="510"/>
    </location>
</feature>
<comment type="caution">
    <text evidence="3">The sequence shown here is derived from an EMBL/GenBank/DDBJ whole genome shotgun (WGS) entry which is preliminary data.</text>
</comment>
<organism evidence="3 4">
    <name type="scientific">Rhizoctonia solani</name>
    <dbReference type="NCBI Taxonomy" id="456999"/>
    <lineage>
        <taxon>Eukaryota</taxon>
        <taxon>Fungi</taxon>
        <taxon>Dikarya</taxon>
        <taxon>Basidiomycota</taxon>
        <taxon>Agaricomycotina</taxon>
        <taxon>Agaricomycetes</taxon>
        <taxon>Cantharellales</taxon>
        <taxon>Ceratobasidiaceae</taxon>
        <taxon>Rhizoctonia</taxon>
    </lineage>
</organism>
<evidence type="ECO:0000313" key="3">
    <source>
        <dbReference type="EMBL" id="KAF8675630.1"/>
    </source>
</evidence>
<feature type="compositionally biased region" description="Pro residues" evidence="1">
    <location>
        <begin position="87"/>
        <end position="96"/>
    </location>
</feature>
<evidence type="ECO:0000259" key="2">
    <source>
        <dbReference type="PROSITE" id="PS50878"/>
    </source>
</evidence>
<dbReference type="InterPro" id="IPR052055">
    <property type="entry name" value="Hepadnavirus_pol/RT"/>
</dbReference>
<feature type="compositionally biased region" description="Pro residues" evidence="1">
    <location>
        <begin position="54"/>
        <end position="66"/>
    </location>
</feature>
<name>A0A8H7H4Y7_9AGAM</name>
<dbReference type="InterPro" id="IPR000477">
    <property type="entry name" value="RT_dom"/>
</dbReference>
<gene>
    <name evidence="3" type="ORF">RHS04_06654</name>
</gene>
<feature type="region of interest" description="Disordered" evidence="1">
    <location>
        <begin position="157"/>
        <end position="176"/>
    </location>
</feature>
<dbReference type="PROSITE" id="PS50878">
    <property type="entry name" value="RT_POL"/>
    <property type="match status" value="1"/>
</dbReference>
<feature type="domain" description="Reverse transcriptase" evidence="2">
    <location>
        <begin position="650"/>
        <end position="850"/>
    </location>
</feature>
<dbReference type="PANTHER" id="PTHR33050:SF7">
    <property type="entry name" value="RIBONUCLEASE H"/>
    <property type="match status" value="1"/>
</dbReference>
<dbReference type="PANTHER" id="PTHR33050">
    <property type="entry name" value="REVERSE TRANSCRIPTASE DOMAIN-CONTAINING PROTEIN"/>
    <property type="match status" value="1"/>
</dbReference>
<dbReference type="InterPro" id="IPR043502">
    <property type="entry name" value="DNA/RNA_pol_sf"/>
</dbReference>
<feature type="compositionally biased region" description="Basic residues" evidence="1">
    <location>
        <begin position="67"/>
        <end position="76"/>
    </location>
</feature>
<feature type="region of interest" description="Disordered" evidence="1">
    <location>
        <begin position="488"/>
        <end position="510"/>
    </location>
</feature>